<feature type="compositionally biased region" description="Low complexity" evidence="5">
    <location>
        <begin position="48"/>
        <end position="68"/>
    </location>
</feature>
<sequence>MRVKLIFVEVIHMDKQSKTNAQQVRRQNQQSQAGQGQYGAEFGSETDAQQVRQQNAQSQQRKGQGNQQ</sequence>
<accession>A0A0V8J1C3</accession>
<comment type="caution">
    <text evidence="6">The sequence shown here is derived from an EMBL/GenBank/DDBJ whole genome shotgun (WGS) entry which is preliminary data.</text>
</comment>
<keyword evidence="3" id="KW-0677">Repeat</keyword>
<dbReference type="GO" id="GO:0030435">
    <property type="term" value="P:sporulation resulting in formation of a cellular spore"/>
    <property type="evidence" value="ECO:0007669"/>
    <property type="project" value="UniProtKB-KW"/>
</dbReference>
<evidence type="ECO:0000256" key="3">
    <source>
        <dbReference type="ARBA" id="ARBA00022737"/>
    </source>
</evidence>
<proteinExistence type="inferred from homology"/>
<evidence type="ECO:0000256" key="2">
    <source>
        <dbReference type="ARBA" id="ARBA00014721"/>
    </source>
</evidence>
<keyword evidence="4" id="KW-0749">Sporulation</keyword>
<gene>
    <name evidence="6" type="ORF">AS030_18085</name>
</gene>
<dbReference type="AlphaFoldDB" id="A0A0V8J1C3"/>
<evidence type="ECO:0000256" key="5">
    <source>
        <dbReference type="SAM" id="MobiDB-lite"/>
    </source>
</evidence>
<dbReference type="EMBL" id="LNQN01000006">
    <property type="protein sequence ID" value="KSU80866.1"/>
    <property type="molecule type" value="Genomic_DNA"/>
</dbReference>
<dbReference type="Pfam" id="PF04259">
    <property type="entry name" value="SASP_gamma"/>
    <property type="match status" value="1"/>
</dbReference>
<evidence type="ECO:0000256" key="1">
    <source>
        <dbReference type="ARBA" id="ARBA00006710"/>
    </source>
</evidence>
<organism evidence="6 7">
    <name type="scientific">Fictibacillus enclensis</name>
    <dbReference type="NCBI Taxonomy" id="1017270"/>
    <lineage>
        <taxon>Bacteria</taxon>
        <taxon>Bacillati</taxon>
        <taxon>Bacillota</taxon>
        <taxon>Bacilli</taxon>
        <taxon>Bacillales</taxon>
        <taxon>Fictibacillaceae</taxon>
        <taxon>Fictibacillus</taxon>
    </lineage>
</organism>
<comment type="similarity">
    <text evidence="1">Belongs to the gamma-type SASP family.</text>
</comment>
<reference evidence="6 7" key="1">
    <citation type="journal article" date="2014" name="Antonie Van Leeuwenhoek">
        <title>Fictibacillus enclensis sp. nov., isolated from marine sediment.</title>
        <authorList>
            <person name="Dastager S.G."/>
            <person name="Mawlankar R."/>
            <person name="Srinivasan K."/>
            <person name="Tang S.K."/>
            <person name="Lee J.C."/>
            <person name="Ramana V.V."/>
            <person name="Shouche Y.S."/>
        </authorList>
    </citation>
    <scope>NUCLEOTIDE SEQUENCE [LARGE SCALE GENOMIC DNA]</scope>
    <source>
        <strain evidence="6 7">NIO-1003</strain>
    </source>
</reference>
<dbReference type="NCBIfam" id="TIGR01442">
    <property type="entry name" value="SASP_gamma"/>
    <property type="match status" value="1"/>
</dbReference>
<name>A0A0V8J1C3_9BACL</name>
<protein>
    <recommendedName>
        <fullName evidence="2">Small, acid-soluble spore protein gamma-type</fullName>
    </recommendedName>
</protein>
<evidence type="ECO:0000313" key="6">
    <source>
        <dbReference type="EMBL" id="KSU80866.1"/>
    </source>
</evidence>
<evidence type="ECO:0000313" key="7">
    <source>
        <dbReference type="Proteomes" id="UP000054099"/>
    </source>
</evidence>
<evidence type="ECO:0000256" key="4">
    <source>
        <dbReference type="ARBA" id="ARBA00022969"/>
    </source>
</evidence>
<dbReference type="Proteomes" id="UP000054099">
    <property type="component" value="Unassembled WGS sequence"/>
</dbReference>
<feature type="region of interest" description="Disordered" evidence="5">
    <location>
        <begin position="16"/>
        <end position="68"/>
    </location>
</feature>
<feature type="compositionally biased region" description="Low complexity" evidence="5">
    <location>
        <begin position="20"/>
        <end position="35"/>
    </location>
</feature>
<keyword evidence="7" id="KW-1185">Reference proteome</keyword>
<dbReference type="InterPro" id="IPR006341">
    <property type="entry name" value="Spore_gamma"/>
</dbReference>